<reference evidence="7" key="1">
    <citation type="journal article" date="2020" name="Stud. Mycol.">
        <title>101 Dothideomycetes genomes: a test case for predicting lifestyles and emergence of pathogens.</title>
        <authorList>
            <person name="Haridas S."/>
            <person name="Albert R."/>
            <person name="Binder M."/>
            <person name="Bloem J."/>
            <person name="Labutti K."/>
            <person name="Salamov A."/>
            <person name="Andreopoulos B."/>
            <person name="Baker S."/>
            <person name="Barry K."/>
            <person name="Bills G."/>
            <person name="Bluhm B."/>
            <person name="Cannon C."/>
            <person name="Castanera R."/>
            <person name="Culley D."/>
            <person name="Daum C."/>
            <person name="Ezra D."/>
            <person name="Gonzalez J."/>
            <person name="Henrissat B."/>
            <person name="Kuo A."/>
            <person name="Liang C."/>
            <person name="Lipzen A."/>
            <person name="Lutzoni F."/>
            <person name="Magnuson J."/>
            <person name="Mondo S."/>
            <person name="Nolan M."/>
            <person name="Ohm R."/>
            <person name="Pangilinan J."/>
            <person name="Park H.-J."/>
            <person name="Ramirez L."/>
            <person name="Alfaro M."/>
            <person name="Sun H."/>
            <person name="Tritt A."/>
            <person name="Yoshinaga Y."/>
            <person name="Zwiers L.-H."/>
            <person name="Turgeon B."/>
            <person name="Goodwin S."/>
            <person name="Spatafora J."/>
            <person name="Crous P."/>
            <person name="Grigoriev I."/>
        </authorList>
    </citation>
    <scope>NUCLEOTIDE SEQUENCE</scope>
    <source>
        <strain evidence="7">CBS 207.26</strain>
    </source>
</reference>
<keyword evidence="8" id="KW-1185">Reference proteome</keyword>
<keyword evidence="4 6" id="KW-1133">Transmembrane helix</keyword>
<name>A0A6A6ESD2_9PEZI</name>
<sequence>MDRKSTNASKKDVVKEEAIVGAPSHGYKALEAQTGIRRLFGFAQIFAFSLTFMSTWEGMCTNMWFALYNGGPQTFAWSIVIVYVGALTQSASLAEMASIQPIAGAQYHWTHHLAPERWKRFITWIQGWTTWFGWVSLEAGIVNITGIILQSLVQLKNPDYLAERWHLTLIILAMLLVQGLMNMYTFWLIPWIELFAGIAHVCLFVVFIAVLVTLGPRHSGHFIFLEQSISSGWSDKFVAWNLGMLTCTWSFTGFDGALHMSEEVRKASQAVPRALFWTIALNGVLAYAMVIVILAAIGPIDEALSSNFPIIVIIQRVTSSTAATTALVTGLFVISFAVCVASIASVSRLTWAWSRDRGLPPYFSVISRKHHVPSRAIWLVVTIVGLLSLLNIGSTAAFGAIIALSSLALYFSYFIAISCMLRARFRANPVKLGGWNLGRYGVAANVFALVYTVWIMIFLPFPNTLPVTAVNMNYCGPIFAAVLLFALSLWFLRARKHWPGPNVQIIRLVVGEE</sequence>
<evidence type="ECO:0000256" key="1">
    <source>
        <dbReference type="ARBA" id="ARBA00004141"/>
    </source>
</evidence>
<evidence type="ECO:0000256" key="6">
    <source>
        <dbReference type="SAM" id="Phobius"/>
    </source>
</evidence>
<dbReference type="AlphaFoldDB" id="A0A6A6ESD2"/>
<keyword evidence="5 6" id="KW-0472">Membrane</keyword>
<dbReference type="Pfam" id="PF13520">
    <property type="entry name" value="AA_permease_2"/>
    <property type="match status" value="1"/>
</dbReference>
<feature type="transmembrane region" description="Helical" evidence="6">
    <location>
        <begin position="326"/>
        <end position="351"/>
    </location>
</feature>
<evidence type="ECO:0000313" key="7">
    <source>
        <dbReference type="EMBL" id="KAF2194221.1"/>
    </source>
</evidence>
<feature type="transmembrane region" description="Helical" evidence="6">
    <location>
        <begin position="372"/>
        <end position="390"/>
    </location>
</feature>
<dbReference type="Gene3D" id="1.20.1740.10">
    <property type="entry name" value="Amino acid/polyamine transporter I"/>
    <property type="match status" value="1"/>
</dbReference>
<dbReference type="PANTHER" id="PTHR45649">
    <property type="entry name" value="AMINO-ACID PERMEASE BAT1"/>
    <property type="match status" value="1"/>
</dbReference>
<gene>
    <name evidence="7" type="ORF">K469DRAFT_782983</name>
</gene>
<comment type="subcellular location">
    <subcellularLocation>
        <location evidence="1">Membrane</location>
        <topology evidence="1">Multi-pass membrane protein</topology>
    </subcellularLocation>
</comment>
<evidence type="ECO:0000313" key="8">
    <source>
        <dbReference type="Proteomes" id="UP000800200"/>
    </source>
</evidence>
<keyword evidence="3 6" id="KW-0812">Transmembrane</keyword>
<keyword evidence="2" id="KW-0813">Transport</keyword>
<feature type="transmembrane region" description="Helical" evidence="6">
    <location>
        <begin position="274"/>
        <end position="297"/>
    </location>
</feature>
<dbReference type="InterPro" id="IPR002293">
    <property type="entry name" value="AA/rel_permease1"/>
</dbReference>
<evidence type="ECO:0000256" key="5">
    <source>
        <dbReference type="ARBA" id="ARBA00023136"/>
    </source>
</evidence>
<feature type="transmembrane region" description="Helical" evidence="6">
    <location>
        <begin position="437"/>
        <end position="459"/>
    </location>
</feature>
<evidence type="ECO:0000256" key="4">
    <source>
        <dbReference type="ARBA" id="ARBA00022989"/>
    </source>
</evidence>
<feature type="transmembrane region" description="Helical" evidence="6">
    <location>
        <begin position="128"/>
        <end position="153"/>
    </location>
</feature>
<feature type="transmembrane region" description="Helical" evidence="6">
    <location>
        <begin position="396"/>
        <end position="416"/>
    </location>
</feature>
<evidence type="ECO:0000256" key="3">
    <source>
        <dbReference type="ARBA" id="ARBA00022692"/>
    </source>
</evidence>
<evidence type="ECO:0000256" key="2">
    <source>
        <dbReference type="ARBA" id="ARBA00022448"/>
    </source>
</evidence>
<organism evidence="7 8">
    <name type="scientific">Zopfia rhizophila CBS 207.26</name>
    <dbReference type="NCBI Taxonomy" id="1314779"/>
    <lineage>
        <taxon>Eukaryota</taxon>
        <taxon>Fungi</taxon>
        <taxon>Dikarya</taxon>
        <taxon>Ascomycota</taxon>
        <taxon>Pezizomycotina</taxon>
        <taxon>Dothideomycetes</taxon>
        <taxon>Dothideomycetes incertae sedis</taxon>
        <taxon>Zopfiaceae</taxon>
        <taxon>Zopfia</taxon>
    </lineage>
</organism>
<dbReference type="EMBL" id="ML994612">
    <property type="protein sequence ID" value="KAF2194221.1"/>
    <property type="molecule type" value="Genomic_DNA"/>
</dbReference>
<feature type="transmembrane region" description="Helical" evidence="6">
    <location>
        <begin position="194"/>
        <end position="217"/>
    </location>
</feature>
<protein>
    <submittedName>
        <fullName evidence="7">Amino acid permease</fullName>
    </submittedName>
</protein>
<dbReference type="GO" id="GO:0022857">
    <property type="term" value="F:transmembrane transporter activity"/>
    <property type="evidence" value="ECO:0007669"/>
    <property type="project" value="InterPro"/>
</dbReference>
<dbReference type="PANTHER" id="PTHR45649:SF5">
    <property type="entry name" value="GABA TRANSPORTER (EUROFUNG)-RELATED"/>
    <property type="match status" value="1"/>
</dbReference>
<feature type="transmembrane region" description="Helical" evidence="6">
    <location>
        <begin position="76"/>
        <end position="94"/>
    </location>
</feature>
<feature type="transmembrane region" description="Helical" evidence="6">
    <location>
        <begin position="165"/>
        <end position="187"/>
    </location>
</feature>
<accession>A0A6A6ESD2</accession>
<dbReference type="Proteomes" id="UP000800200">
    <property type="component" value="Unassembled WGS sequence"/>
</dbReference>
<feature type="transmembrane region" description="Helical" evidence="6">
    <location>
        <begin position="471"/>
        <end position="492"/>
    </location>
</feature>
<dbReference type="OrthoDB" id="3257095at2759"/>
<dbReference type="GO" id="GO:0016020">
    <property type="term" value="C:membrane"/>
    <property type="evidence" value="ECO:0007669"/>
    <property type="project" value="UniProtKB-SubCell"/>
</dbReference>
<proteinExistence type="predicted"/>
<dbReference type="PIRSF" id="PIRSF006060">
    <property type="entry name" value="AA_transporter"/>
    <property type="match status" value="1"/>
</dbReference>